<dbReference type="GO" id="GO:0003677">
    <property type="term" value="F:DNA binding"/>
    <property type="evidence" value="ECO:0007669"/>
    <property type="project" value="UniProtKB-UniRule"/>
</dbReference>
<dbReference type="PROSITE" id="PS51900">
    <property type="entry name" value="CB"/>
    <property type="match status" value="1"/>
</dbReference>
<keyword evidence="4 6" id="KW-0238">DNA-binding</keyword>
<protein>
    <submittedName>
        <fullName evidence="9">Tyrosine recombinase XerC</fullName>
    </submittedName>
</protein>
<feature type="domain" description="Tyr recombinase" evidence="7">
    <location>
        <begin position="117"/>
        <end position="295"/>
    </location>
</feature>
<dbReference type="SUPFAM" id="SSF56349">
    <property type="entry name" value="DNA breaking-rejoining enzymes"/>
    <property type="match status" value="1"/>
</dbReference>
<sequence length="297" mass="34899">MVKRDMYMDKYYFREYKTYLESLDKSESTVNTYLDNVITFIEWFNEANSDSFQPGTCTTIDLRDFRSHLLTVKNAKVNTINLKIMSLKSYFYFLHSYDYIKQDIARNLKKVKTQGPPIVKSIDEQTFRKIRREIYRSGYKHHVALIELLRHALRINEIITLKIGNLHLKEKGSFIMVYGKQGKYRKVPINSDCRNALIDYLEMREKIKSPYDNLFLSERKTPYTRSGLWKIIDKYSAKIGTHISPHQFRHYAIKKMVDEGVPLTVIANLVGHSSLQLLSDVYAVPLFEDGEKAIQKL</sequence>
<dbReference type="AlphaFoldDB" id="A0A1V4I456"/>
<dbReference type="InterPro" id="IPR044068">
    <property type="entry name" value="CB"/>
</dbReference>
<comment type="function">
    <text evidence="1">Site-specific tyrosine recombinase, which acts by catalyzing the cutting and rejoining of the recombining DNA molecules.</text>
</comment>
<dbReference type="Gene3D" id="1.10.443.10">
    <property type="entry name" value="Intergrase catalytic core"/>
    <property type="match status" value="1"/>
</dbReference>
<keyword evidence="3" id="KW-0229">DNA integration</keyword>
<feature type="domain" description="Core-binding (CB)" evidence="8">
    <location>
        <begin position="7"/>
        <end position="95"/>
    </location>
</feature>
<dbReference type="Pfam" id="PF13495">
    <property type="entry name" value="Phage_int_SAM_4"/>
    <property type="match status" value="1"/>
</dbReference>
<dbReference type="InterPro" id="IPR011010">
    <property type="entry name" value="DNA_brk_join_enz"/>
</dbReference>
<dbReference type="InterPro" id="IPR050090">
    <property type="entry name" value="Tyrosine_recombinase_XerCD"/>
</dbReference>
<comment type="caution">
    <text evidence="9">The sequence shown here is derived from an EMBL/GenBank/DDBJ whole genome shotgun (WGS) entry which is preliminary data.</text>
</comment>
<dbReference type="InterPro" id="IPR013762">
    <property type="entry name" value="Integrase-like_cat_sf"/>
</dbReference>
<dbReference type="InterPro" id="IPR004107">
    <property type="entry name" value="Integrase_SAM-like_N"/>
</dbReference>
<dbReference type="Gene3D" id="1.10.150.130">
    <property type="match status" value="1"/>
</dbReference>
<dbReference type="GO" id="GO:0006310">
    <property type="term" value="P:DNA recombination"/>
    <property type="evidence" value="ECO:0007669"/>
    <property type="project" value="UniProtKB-KW"/>
</dbReference>
<keyword evidence="10" id="KW-1185">Reference proteome</keyword>
<accession>A0A1V4I456</accession>
<reference evidence="9 10" key="1">
    <citation type="submission" date="2017-03" db="EMBL/GenBank/DDBJ databases">
        <title>Genome sequence of Clostridium thermoalcaliphilum DSM 7309.</title>
        <authorList>
            <person name="Poehlein A."/>
            <person name="Daniel R."/>
        </authorList>
    </citation>
    <scope>NUCLEOTIDE SEQUENCE [LARGE SCALE GENOMIC DNA]</scope>
    <source>
        <strain evidence="9 10">DSM 7309</strain>
    </source>
</reference>
<organism evidence="9 10">
    <name type="scientific">Alkalithermobacter paradoxus</name>
    <dbReference type="NCBI Taxonomy" id="29349"/>
    <lineage>
        <taxon>Bacteria</taxon>
        <taxon>Bacillati</taxon>
        <taxon>Bacillota</taxon>
        <taxon>Clostridia</taxon>
        <taxon>Peptostreptococcales</taxon>
        <taxon>Tepidibacteraceae</taxon>
        <taxon>Alkalithermobacter</taxon>
    </lineage>
</organism>
<evidence type="ECO:0000256" key="5">
    <source>
        <dbReference type="ARBA" id="ARBA00023172"/>
    </source>
</evidence>
<dbReference type="RefSeq" id="WP_079413579.1">
    <property type="nucleotide sequence ID" value="NZ_MZGW01000012.1"/>
</dbReference>
<evidence type="ECO:0000256" key="6">
    <source>
        <dbReference type="PROSITE-ProRule" id="PRU01248"/>
    </source>
</evidence>
<evidence type="ECO:0000256" key="4">
    <source>
        <dbReference type="ARBA" id="ARBA00023125"/>
    </source>
</evidence>
<dbReference type="EMBL" id="MZGW01000012">
    <property type="protein sequence ID" value="OPJ54753.1"/>
    <property type="molecule type" value="Genomic_DNA"/>
</dbReference>
<proteinExistence type="inferred from homology"/>
<dbReference type="GO" id="GO:0015074">
    <property type="term" value="P:DNA integration"/>
    <property type="evidence" value="ECO:0007669"/>
    <property type="project" value="UniProtKB-KW"/>
</dbReference>
<evidence type="ECO:0000256" key="1">
    <source>
        <dbReference type="ARBA" id="ARBA00003283"/>
    </source>
</evidence>
<evidence type="ECO:0000313" key="10">
    <source>
        <dbReference type="Proteomes" id="UP000190140"/>
    </source>
</evidence>
<dbReference type="InterPro" id="IPR002104">
    <property type="entry name" value="Integrase_catalytic"/>
</dbReference>
<dbReference type="Pfam" id="PF00589">
    <property type="entry name" value="Phage_integrase"/>
    <property type="match status" value="1"/>
</dbReference>
<gene>
    <name evidence="9" type="primary">xerC_2</name>
    <name evidence="9" type="ORF">CLOTH_19740</name>
</gene>
<evidence type="ECO:0000256" key="3">
    <source>
        <dbReference type="ARBA" id="ARBA00022908"/>
    </source>
</evidence>
<dbReference type="InterPro" id="IPR010998">
    <property type="entry name" value="Integrase_recombinase_N"/>
</dbReference>
<name>A0A1V4I456_9FIRM</name>
<evidence type="ECO:0000259" key="8">
    <source>
        <dbReference type="PROSITE" id="PS51900"/>
    </source>
</evidence>
<dbReference type="STRING" id="29349.CLOTH_19740"/>
<dbReference type="PANTHER" id="PTHR30349:SF41">
    <property type="entry name" value="INTEGRASE_RECOMBINASE PROTEIN MJ0367-RELATED"/>
    <property type="match status" value="1"/>
</dbReference>
<evidence type="ECO:0000256" key="2">
    <source>
        <dbReference type="ARBA" id="ARBA00008857"/>
    </source>
</evidence>
<dbReference type="PROSITE" id="PS51898">
    <property type="entry name" value="TYR_RECOMBINASE"/>
    <property type="match status" value="1"/>
</dbReference>
<dbReference type="Proteomes" id="UP000190140">
    <property type="component" value="Unassembled WGS sequence"/>
</dbReference>
<dbReference type="OrthoDB" id="184666at2"/>
<comment type="similarity">
    <text evidence="2">Belongs to the 'phage' integrase family.</text>
</comment>
<evidence type="ECO:0000259" key="7">
    <source>
        <dbReference type="PROSITE" id="PS51898"/>
    </source>
</evidence>
<keyword evidence="5" id="KW-0233">DNA recombination</keyword>
<dbReference type="PANTHER" id="PTHR30349">
    <property type="entry name" value="PHAGE INTEGRASE-RELATED"/>
    <property type="match status" value="1"/>
</dbReference>
<evidence type="ECO:0000313" key="9">
    <source>
        <dbReference type="EMBL" id="OPJ54753.1"/>
    </source>
</evidence>